<keyword evidence="2" id="KW-0677">Repeat</keyword>
<feature type="region of interest" description="Disordered" evidence="3">
    <location>
        <begin position="154"/>
        <end position="183"/>
    </location>
</feature>
<dbReference type="EMBL" id="KZ302047">
    <property type="protein sequence ID" value="PFH48870.1"/>
    <property type="molecule type" value="Genomic_DNA"/>
</dbReference>
<feature type="region of interest" description="Disordered" evidence="3">
    <location>
        <begin position="910"/>
        <end position="943"/>
    </location>
</feature>
<evidence type="ECO:0000256" key="3">
    <source>
        <dbReference type="SAM" id="MobiDB-lite"/>
    </source>
</evidence>
<feature type="region of interest" description="Disordered" evidence="3">
    <location>
        <begin position="1"/>
        <end position="29"/>
    </location>
</feature>
<dbReference type="Pfam" id="PF00400">
    <property type="entry name" value="WD40"/>
    <property type="match status" value="1"/>
</dbReference>
<evidence type="ECO:0000256" key="4">
    <source>
        <dbReference type="SAM" id="Phobius"/>
    </source>
</evidence>
<keyword evidence="4" id="KW-0472">Membrane</keyword>
<dbReference type="AlphaFoldDB" id="A0A2A9NMB9"/>
<dbReference type="Proteomes" id="UP000242287">
    <property type="component" value="Unassembled WGS sequence"/>
</dbReference>
<evidence type="ECO:0000313" key="5">
    <source>
        <dbReference type="EMBL" id="PFH48870.1"/>
    </source>
</evidence>
<dbReference type="Gene3D" id="2.130.10.10">
    <property type="entry name" value="YVTN repeat-like/Quinoprotein amine dehydrogenase"/>
    <property type="match status" value="2"/>
</dbReference>
<dbReference type="SMART" id="SM00320">
    <property type="entry name" value="WD40"/>
    <property type="match status" value="3"/>
</dbReference>
<dbReference type="STRING" id="703135.A0A2A9NMB9"/>
<dbReference type="InterPro" id="IPR051350">
    <property type="entry name" value="WD_repeat-ST_regulator"/>
</dbReference>
<feature type="transmembrane region" description="Helical" evidence="4">
    <location>
        <begin position="403"/>
        <end position="427"/>
    </location>
</feature>
<keyword evidence="1" id="KW-0853">WD repeat</keyword>
<name>A0A2A9NMB9_9AGAR</name>
<reference evidence="5 6" key="1">
    <citation type="submission" date="2014-02" db="EMBL/GenBank/DDBJ databases">
        <title>Transposable element dynamics among asymbiotic and ectomycorrhizal Amanita fungi.</title>
        <authorList>
            <consortium name="DOE Joint Genome Institute"/>
            <person name="Hess J."/>
            <person name="Skrede I."/>
            <person name="Wolfe B."/>
            <person name="LaButti K."/>
            <person name="Ohm R.A."/>
            <person name="Grigoriev I.V."/>
            <person name="Pringle A."/>
        </authorList>
    </citation>
    <scope>NUCLEOTIDE SEQUENCE [LARGE SCALE GENOMIC DNA]</scope>
    <source>
        <strain evidence="5 6">SKay4041</strain>
    </source>
</reference>
<dbReference type="InterPro" id="IPR015943">
    <property type="entry name" value="WD40/YVTN_repeat-like_dom_sf"/>
</dbReference>
<evidence type="ECO:0000313" key="6">
    <source>
        <dbReference type="Proteomes" id="UP000242287"/>
    </source>
</evidence>
<dbReference type="OrthoDB" id="972532at2759"/>
<feature type="compositionally biased region" description="Polar residues" evidence="3">
    <location>
        <begin position="157"/>
        <end position="172"/>
    </location>
</feature>
<feature type="transmembrane region" description="Helical" evidence="4">
    <location>
        <begin position="289"/>
        <end position="311"/>
    </location>
</feature>
<feature type="transmembrane region" description="Helical" evidence="4">
    <location>
        <begin position="371"/>
        <end position="391"/>
    </location>
</feature>
<dbReference type="PANTHER" id="PTHR22838:SF0">
    <property type="entry name" value="WD REPEAT-CONTAINING PROTEIN 26"/>
    <property type="match status" value="1"/>
</dbReference>
<keyword evidence="4" id="KW-1133">Transmembrane helix</keyword>
<organism evidence="5 6">
    <name type="scientific">Amanita thiersii Skay4041</name>
    <dbReference type="NCBI Taxonomy" id="703135"/>
    <lineage>
        <taxon>Eukaryota</taxon>
        <taxon>Fungi</taxon>
        <taxon>Dikarya</taxon>
        <taxon>Basidiomycota</taxon>
        <taxon>Agaricomycotina</taxon>
        <taxon>Agaricomycetes</taxon>
        <taxon>Agaricomycetidae</taxon>
        <taxon>Agaricales</taxon>
        <taxon>Pluteineae</taxon>
        <taxon>Amanitaceae</taxon>
        <taxon>Amanita</taxon>
    </lineage>
</organism>
<sequence>MPFITESPQRSAGTQQASEPMTTPRTFPSRSETMYGIVHQFREEAQANAGGQQIPHTMRTTLDEKLLYEGAEEFRDFEKKITELDKEFHNFANAARKLGSSVAVIVSTFKLRERLAQVLYLYRENAATLFPRYVPRRYRDDLIYSLHSNRSLKRSRMNSSSTIASSGQKSPTNGGGTVKKLKPEDLPNQLKGLATDFELFCDSLEVFPDLLDSAINETFDSFQTDLEYWASCLAEHLHHFHDTDVQRYIHGTSQMMKLHLDDVKVGFGVLTSTGVPTVQYVQRHSAANLLNLSTVATFFSAVTATTLQYSFQMHDDMIATATNAFWFASLVFSISAAVNSLLAITWKQAIYRSPGNQAPWWVVLWIERSPVVFLVCSITSFSLGLCCFAFSSHQELGTKILTAVLTGLTSSGLATVSAWVAFERWIFVNYSGKKLVSDVFAESRGQFFGGFDRIVSFVILLWARFRKRIAKARTRDSTCERTDGSIKETLDNAELGTIPHLAGNGTVLQMESPVHPHTTVSFTPRPSLPSVASPDSVATPTTGRQLWKTARIRIRSMVYYPMGMIHDNTSRSAHRRGTTNTMLYGPRRPTMGDDGRAIFYSRIADLATQLKELRVIGGVPCHHGPVHHLQFAPNGEYLATAGANGVVIHQLLPQKPHMDFQFDLLTLDPNGVRQTFVKRPQRITVTVWLPREDGILSVEDNYVAKINVEGQEIERYDLGEVEIHDIAVTPDGQYMIVAATVLETPDRIKPKKAHLEKRIIVYNLFLKAIESYTPVFDEVRRVMLTRQADNHHVLVSSENHAPQSWRLEKIKDKSNPKLGTSLVGHSYYGGSNDELVICASKTGEIQVWDQESGSTLHHLRPPSHATPLACVGWNRARDEFMFAIGSHDGDVQVWAKPQPEQEFYEASIVRSQSPDKILTEEPEGEEVQEGPVTPRVASPLHTL</sequence>
<dbReference type="SUPFAM" id="SSF101908">
    <property type="entry name" value="Putative isomerase YbhE"/>
    <property type="match status" value="1"/>
</dbReference>
<proteinExistence type="predicted"/>
<gene>
    <name evidence="5" type="ORF">AMATHDRAFT_5391</name>
</gene>
<keyword evidence="4" id="KW-0812">Transmembrane</keyword>
<feature type="transmembrane region" description="Helical" evidence="4">
    <location>
        <begin position="323"/>
        <end position="346"/>
    </location>
</feature>
<accession>A0A2A9NMB9</accession>
<protein>
    <submittedName>
        <fullName evidence="5">Uncharacterized protein</fullName>
    </submittedName>
</protein>
<evidence type="ECO:0000256" key="2">
    <source>
        <dbReference type="ARBA" id="ARBA00022737"/>
    </source>
</evidence>
<feature type="region of interest" description="Disordered" evidence="3">
    <location>
        <begin position="516"/>
        <end position="542"/>
    </location>
</feature>
<evidence type="ECO:0000256" key="1">
    <source>
        <dbReference type="ARBA" id="ARBA00022574"/>
    </source>
</evidence>
<dbReference type="PANTHER" id="PTHR22838">
    <property type="entry name" value="WD REPEAT PROTEIN 26-RELATED"/>
    <property type="match status" value="1"/>
</dbReference>
<keyword evidence="6" id="KW-1185">Reference proteome</keyword>
<dbReference type="InterPro" id="IPR001680">
    <property type="entry name" value="WD40_rpt"/>
</dbReference>